<dbReference type="Gene3D" id="2.60.120.260">
    <property type="entry name" value="Galactose-binding domain-like"/>
    <property type="match status" value="1"/>
</dbReference>
<dbReference type="InterPro" id="IPR000832">
    <property type="entry name" value="GPCR_2_secretin-like"/>
</dbReference>
<feature type="compositionally biased region" description="Polar residues" evidence="5">
    <location>
        <begin position="1663"/>
        <end position="1675"/>
    </location>
</feature>
<dbReference type="GO" id="GO:0004930">
    <property type="term" value="F:G protein-coupled receptor activity"/>
    <property type="evidence" value="ECO:0007669"/>
    <property type="project" value="InterPro"/>
</dbReference>
<dbReference type="RefSeq" id="XP_018016572.1">
    <property type="nucleotide sequence ID" value="XM_018161083.2"/>
</dbReference>
<feature type="transmembrane region" description="Helical" evidence="6">
    <location>
        <begin position="1372"/>
        <end position="1395"/>
    </location>
</feature>
<dbReference type="SUPFAM" id="SSF56436">
    <property type="entry name" value="C-type lectin-like"/>
    <property type="match status" value="1"/>
</dbReference>
<dbReference type="SMART" id="SM00034">
    <property type="entry name" value="CLECT"/>
    <property type="match status" value="1"/>
</dbReference>
<evidence type="ECO:0000259" key="9">
    <source>
        <dbReference type="PROSITE" id="PS50041"/>
    </source>
</evidence>
<organism evidence="11 12">
    <name type="scientific">Hyalella azteca</name>
    <name type="common">Amphipod</name>
    <dbReference type="NCBI Taxonomy" id="294128"/>
    <lineage>
        <taxon>Eukaryota</taxon>
        <taxon>Metazoa</taxon>
        <taxon>Ecdysozoa</taxon>
        <taxon>Arthropoda</taxon>
        <taxon>Crustacea</taxon>
        <taxon>Multicrustacea</taxon>
        <taxon>Malacostraca</taxon>
        <taxon>Eumalacostraca</taxon>
        <taxon>Peracarida</taxon>
        <taxon>Amphipoda</taxon>
        <taxon>Senticaudata</taxon>
        <taxon>Talitrida</taxon>
        <taxon>Talitroidea</taxon>
        <taxon>Hyalellidae</taxon>
        <taxon>Hyalella</taxon>
    </lineage>
</organism>
<evidence type="ECO:0000259" key="8">
    <source>
        <dbReference type="PROSITE" id="PS50022"/>
    </source>
</evidence>
<protein>
    <submittedName>
        <fullName evidence="12">Mucin-17</fullName>
    </submittedName>
</protein>
<dbReference type="CDD" id="cd00037">
    <property type="entry name" value="CLECT"/>
    <property type="match status" value="1"/>
</dbReference>
<feature type="domain" description="C-type lectin" evidence="9">
    <location>
        <begin position="754"/>
        <end position="879"/>
    </location>
</feature>
<dbReference type="SMART" id="SM00060">
    <property type="entry name" value="FN3"/>
    <property type="match status" value="3"/>
</dbReference>
<keyword evidence="11" id="KW-1185">Reference proteome</keyword>
<keyword evidence="3 6" id="KW-1133">Transmembrane helix</keyword>
<dbReference type="PROSITE" id="PS50041">
    <property type="entry name" value="C_TYPE_LECTIN_2"/>
    <property type="match status" value="1"/>
</dbReference>
<feature type="transmembrane region" description="Helical" evidence="6">
    <location>
        <begin position="1407"/>
        <end position="1429"/>
    </location>
</feature>
<dbReference type="InterPro" id="IPR016187">
    <property type="entry name" value="CTDL_fold"/>
</dbReference>
<evidence type="ECO:0000256" key="1">
    <source>
        <dbReference type="ARBA" id="ARBA00004141"/>
    </source>
</evidence>
<dbReference type="Gene3D" id="1.20.1070.10">
    <property type="entry name" value="Rhodopsin 7-helix transmembrane proteins"/>
    <property type="match status" value="1"/>
</dbReference>
<keyword evidence="4 6" id="KW-0472">Membrane</keyword>
<dbReference type="SUPFAM" id="SSF49785">
    <property type="entry name" value="Galactose-binding domain-like"/>
    <property type="match status" value="1"/>
</dbReference>
<dbReference type="KEGG" id="hazt:108673283"/>
<dbReference type="PANTHER" id="PTHR21669:SF28">
    <property type="entry name" value="YEMANUCLEIN"/>
    <property type="match status" value="1"/>
</dbReference>
<reference evidence="12" key="1">
    <citation type="submission" date="2025-08" db="UniProtKB">
        <authorList>
            <consortium name="RefSeq"/>
        </authorList>
    </citation>
    <scope>IDENTIFICATION</scope>
    <source>
        <tissue evidence="12">Whole organism</tissue>
    </source>
</reference>
<dbReference type="GO" id="GO:0016020">
    <property type="term" value="C:membrane"/>
    <property type="evidence" value="ECO:0007669"/>
    <property type="project" value="UniProtKB-SubCell"/>
</dbReference>
<dbReference type="InterPro" id="IPR003961">
    <property type="entry name" value="FN3_dom"/>
</dbReference>
<dbReference type="Pfam" id="PF00059">
    <property type="entry name" value="Lectin_C"/>
    <property type="match status" value="1"/>
</dbReference>
<dbReference type="GO" id="GO:0006325">
    <property type="term" value="P:chromatin organization"/>
    <property type="evidence" value="ECO:0007669"/>
    <property type="project" value="TreeGrafter"/>
</dbReference>
<feature type="transmembrane region" description="Helical" evidence="6">
    <location>
        <begin position="1528"/>
        <end position="1548"/>
    </location>
</feature>
<dbReference type="Gene3D" id="3.10.100.10">
    <property type="entry name" value="Mannose-Binding Protein A, subunit A"/>
    <property type="match status" value="1"/>
</dbReference>
<dbReference type="PROSITE" id="PS50022">
    <property type="entry name" value="FA58C_3"/>
    <property type="match status" value="1"/>
</dbReference>
<feature type="region of interest" description="Disordered" evidence="5">
    <location>
        <begin position="471"/>
        <end position="675"/>
    </location>
</feature>
<dbReference type="GO" id="GO:0005634">
    <property type="term" value="C:nucleus"/>
    <property type="evidence" value="ECO:0007669"/>
    <property type="project" value="TreeGrafter"/>
</dbReference>
<feature type="transmembrane region" description="Helical" evidence="6">
    <location>
        <begin position="1595"/>
        <end position="1618"/>
    </location>
</feature>
<dbReference type="GO" id="GO:0007166">
    <property type="term" value="P:cell surface receptor signaling pathway"/>
    <property type="evidence" value="ECO:0007669"/>
    <property type="project" value="InterPro"/>
</dbReference>
<dbReference type="InterPro" id="IPR016186">
    <property type="entry name" value="C-type_lectin-like/link_sf"/>
</dbReference>
<dbReference type="OMA" id="THITIDW"/>
<dbReference type="InterPro" id="IPR000421">
    <property type="entry name" value="FA58C"/>
</dbReference>
<feature type="transmembrane region" description="Helical" evidence="6">
    <location>
        <begin position="1441"/>
        <end position="1466"/>
    </location>
</feature>
<evidence type="ECO:0000256" key="6">
    <source>
        <dbReference type="SAM" id="Phobius"/>
    </source>
</evidence>
<dbReference type="SUPFAM" id="SSF49265">
    <property type="entry name" value="Fibronectin type III"/>
    <property type="match status" value="1"/>
</dbReference>
<accession>A0A8B7NS82</accession>
<evidence type="ECO:0000259" key="10">
    <source>
        <dbReference type="PROSITE" id="PS50261"/>
    </source>
</evidence>
<evidence type="ECO:0000256" key="7">
    <source>
        <dbReference type="SAM" id="SignalP"/>
    </source>
</evidence>
<dbReference type="Pfam" id="PF00002">
    <property type="entry name" value="7tm_2"/>
    <property type="match status" value="1"/>
</dbReference>
<gene>
    <name evidence="12" type="primary">LOC108673283</name>
</gene>
<proteinExistence type="predicted"/>
<dbReference type="InterPro" id="IPR001304">
    <property type="entry name" value="C-type_lectin-like"/>
</dbReference>
<dbReference type="OrthoDB" id="6350332at2759"/>
<evidence type="ECO:0000256" key="3">
    <source>
        <dbReference type="ARBA" id="ARBA00022989"/>
    </source>
</evidence>
<dbReference type="InterPro" id="IPR008979">
    <property type="entry name" value="Galactose-bd-like_sf"/>
</dbReference>
<feature type="transmembrane region" description="Helical" evidence="6">
    <location>
        <begin position="1569"/>
        <end position="1589"/>
    </location>
</feature>
<evidence type="ECO:0000313" key="12">
    <source>
        <dbReference type="RefSeq" id="XP_018016572.1"/>
    </source>
</evidence>
<evidence type="ECO:0000256" key="2">
    <source>
        <dbReference type="ARBA" id="ARBA00022692"/>
    </source>
</evidence>
<name>A0A8B7NS82_HYAAZ</name>
<keyword evidence="7" id="KW-0732">Signal</keyword>
<sequence length="1697" mass="181986">MCQIKRLRWDRTILSFLLIVAFTNGTNTEDQSYRCDLSLGMEKGEIPITAISTSLPSSSVSGIRLNSNSAWCYNVSSLPLGARVTLTIDLGRMAFVSAVQTQGPPASLHGPEYVNYNPFRLYNSSKSSADGPIPDDKWELCCGDTKYFYAEDKHAEVDVISTHAFGLLVLARSLKLEFESGLNTGDRKCYRIEVLGCPSGLTPHTNLTISALPAGYLQTTWLASTVVLPTVSGTEVFPLMTPEYKVVTDRWGTTLPNMTTVQHVEVARVLLPNPVWGAQYRVQMTCIHQGVALPCGTAQLTALLPGCSPCQPGEGLVFRRPQPLRGAVVQDGAPSLQGALVLWWEATGGGWITPTVTLTVKNKAQQLMSIETIDTNRTYAIVKGLQKGETYSVEFTPVTKLQNPPIFTYPLYLIQWSNVISTSADSGFGAFLADLSLEANVLWNGTLRVTWTPGIVRGTLEVPTTATTVMTSASSPISTVPAASTTSVTSTTSATSTTPTASATSTTSTTSATSTTPTTSATSTTSTTAATSTTSTISGTSATSTTSTTSATSTNSATSATSNTSSTSAVPATATTFTSTTSAVSTRVTTSSSSVPSSNTSTAQNSTGTTTITTARTTLTTSAGSTSSAASSSQSSTSTNSTLNIASSISTSPSTSASTSSTPLTPSTSTVPPRRSVTSALATSYNITLLQNGTVVNYAVVQSNVTELRVDFPLLSLLTEYTVEMKCYLGSLEVNCSNVRTVTSLPLSWTEVGNELKVYMGQDSGDSWYEQRQKCLRSSSLLVSLATRTEEMLFMEAMKLRDSKTYSEFWLGSSFCQDNGGKLWEDGSPWSFSRLPTINSGISSSTCCVKVVKTSAADEPYAYKWRGEQCGAILPAVCEHTPPGLVGSIKSINRTRANITSASVTFTYTPQYWQATYINVSYAPTIDLETNLPLHNQSRTDMLLDNSSKSCTAAGLLVFTEYLVSASAVLQPLGYSGRSANITVRTYPAKPVSVSILSSGRVAYKWSQKIAEFGDNDSISVKLVGGLSSSPDASLPPTEVKSLASGGMIGPLRIGRKYHLIMKEVAGVSGAEPRNETFNFTAYPPCDCQDCQLGQQCYVVTPNKVSAAAASASCSAFSTRVTATKYKTTLALLINIAQKVGDDLWVSSDSEMGIGLDEASVQVKGSLTLESEAEVVGSATTASSNSSKTTTSVPITTTTTTIKTTTSTTTTTTTRLPTTSDGLCKLVSRAAREVVKRPCTELHFASCVYQAKIASVFPPVQEIAIETGDSWVKLNWNASITGWSANYSVEFWRSRDHRVKRQTQDVNFISPPVTIDGLQANMPYSMSLVAALGDDYYSSTPEFKVITGRQASGYLQPLGVAGVGWSHTSDVFLLQLLASSLLVTACIATMLLFFSTGMFYQDCMAQLGFLTCLMVAFLVLVLAHASVVLSYDESGCTVLAVVLHALFLGAFMFLTLESHAISFLLVGPISNPFQKSNWLMVLMGVMIPSVFCLVTGGIINVKYADVVNQNCWLLPTGPAVYVEAIPKFILLVATLALLVMTFTTTGELPDLVELEDLRGRQSDGRKLRWVIGAEALLLALVWATGVAAYHTKNDALHVVFAVATLVLAIVILFFRTYMDETFRSKWHRLCCGTELTYKRSDLVGLSARNRISPHIIDPRGHSSKSSSAQTMSYNLPHTPPQDDDRQVLVRRTYNFDH</sequence>
<dbReference type="Proteomes" id="UP000694843">
    <property type="component" value="Unplaced"/>
</dbReference>
<feature type="domain" description="G-protein coupled receptors family 2 profile 2" evidence="10">
    <location>
        <begin position="1371"/>
        <end position="1619"/>
    </location>
</feature>
<dbReference type="GeneID" id="108673283"/>
<dbReference type="InterPro" id="IPR017981">
    <property type="entry name" value="GPCR_2-like_7TM"/>
</dbReference>
<dbReference type="PANTHER" id="PTHR21669">
    <property type="entry name" value="CAPZ-INTERACTING PROTEIN AND RELATED PROTEINS"/>
    <property type="match status" value="1"/>
</dbReference>
<feature type="signal peptide" evidence="7">
    <location>
        <begin position="1"/>
        <end position="25"/>
    </location>
</feature>
<feature type="domain" description="F5/8 type C" evidence="8">
    <location>
        <begin position="35"/>
        <end position="197"/>
    </location>
</feature>
<comment type="subcellular location">
    <subcellularLocation>
        <location evidence="1">Membrane</location>
        <topology evidence="1">Multi-pass membrane protein</topology>
    </subcellularLocation>
</comment>
<feature type="region of interest" description="Disordered" evidence="5">
    <location>
        <begin position="1653"/>
        <end position="1683"/>
    </location>
</feature>
<evidence type="ECO:0000256" key="5">
    <source>
        <dbReference type="SAM" id="MobiDB-lite"/>
    </source>
</evidence>
<keyword evidence="2 6" id="KW-0812">Transmembrane</keyword>
<evidence type="ECO:0000313" key="11">
    <source>
        <dbReference type="Proteomes" id="UP000694843"/>
    </source>
</evidence>
<evidence type="ECO:0000256" key="4">
    <source>
        <dbReference type="ARBA" id="ARBA00023136"/>
    </source>
</evidence>
<dbReference type="InterPro" id="IPR036116">
    <property type="entry name" value="FN3_sf"/>
</dbReference>
<feature type="transmembrane region" description="Helical" evidence="6">
    <location>
        <begin position="1478"/>
        <end position="1499"/>
    </location>
</feature>
<feature type="chain" id="PRO_5034334335" evidence="7">
    <location>
        <begin position="26"/>
        <end position="1697"/>
    </location>
</feature>
<dbReference type="PROSITE" id="PS50261">
    <property type="entry name" value="G_PROTEIN_RECEP_F2_4"/>
    <property type="match status" value="1"/>
</dbReference>